<organism evidence="8 9">
    <name type="scientific">Gordonia asplenii</name>
    <dbReference type="NCBI Taxonomy" id="2725283"/>
    <lineage>
        <taxon>Bacteria</taxon>
        <taxon>Bacillati</taxon>
        <taxon>Actinomycetota</taxon>
        <taxon>Actinomycetes</taxon>
        <taxon>Mycobacteriales</taxon>
        <taxon>Gordoniaceae</taxon>
        <taxon>Gordonia</taxon>
    </lineage>
</organism>
<evidence type="ECO:0000256" key="4">
    <source>
        <dbReference type="ARBA" id="ARBA00022989"/>
    </source>
</evidence>
<accession>A0A848L9S9</accession>
<dbReference type="Proteomes" id="UP000550729">
    <property type="component" value="Unassembled WGS sequence"/>
</dbReference>
<gene>
    <name evidence="8" type="ORF">HH308_28735</name>
</gene>
<evidence type="ECO:0000256" key="6">
    <source>
        <dbReference type="SAM" id="Phobius"/>
    </source>
</evidence>
<dbReference type="InterPro" id="IPR051791">
    <property type="entry name" value="Pra-immunoreactive"/>
</dbReference>
<comment type="subcellular location">
    <subcellularLocation>
        <location evidence="1">Cell membrane</location>
        <topology evidence="1">Multi-pass membrane protein</topology>
    </subcellularLocation>
</comment>
<feature type="transmembrane region" description="Helical" evidence="6">
    <location>
        <begin position="20"/>
        <end position="45"/>
    </location>
</feature>
<keyword evidence="3 6" id="KW-0812">Transmembrane</keyword>
<dbReference type="PANTHER" id="PTHR36115:SF4">
    <property type="entry name" value="MEMBRANE PROTEIN"/>
    <property type="match status" value="1"/>
</dbReference>
<sequence length="170" mass="18182">MPYESAPFLRRLGARLLDLVFCYALAFILAVPVALILFLPIIVFMDEVPDIMPSIGAIICLFLAYVGTEGFLLVRREGQTLGKGLLGLRVIPVGNSRLSLLSALVRLAVILSPFVFMSLAGSFKDNAVLDLIASIGAISLFVSLVLTVIPPAGSRRTLLTLPPVRGSCAL</sequence>
<proteinExistence type="predicted"/>
<dbReference type="Pfam" id="PF06271">
    <property type="entry name" value="RDD"/>
    <property type="match status" value="1"/>
</dbReference>
<keyword evidence="9" id="KW-1185">Reference proteome</keyword>
<feature type="transmembrane region" description="Helical" evidence="6">
    <location>
        <begin position="98"/>
        <end position="119"/>
    </location>
</feature>
<evidence type="ECO:0000256" key="1">
    <source>
        <dbReference type="ARBA" id="ARBA00004651"/>
    </source>
</evidence>
<name>A0A848L9S9_9ACTN</name>
<evidence type="ECO:0000313" key="8">
    <source>
        <dbReference type="EMBL" id="NMO05211.1"/>
    </source>
</evidence>
<dbReference type="EMBL" id="JABBNB010000056">
    <property type="protein sequence ID" value="NMO05211.1"/>
    <property type="molecule type" value="Genomic_DNA"/>
</dbReference>
<evidence type="ECO:0000256" key="5">
    <source>
        <dbReference type="ARBA" id="ARBA00023136"/>
    </source>
</evidence>
<dbReference type="InterPro" id="IPR010432">
    <property type="entry name" value="RDD"/>
</dbReference>
<evidence type="ECO:0000256" key="3">
    <source>
        <dbReference type="ARBA" id="ARBA00022692"/>
    </source>
</evidence>
<protein>
    <submittedName>
        <fullName evidence="8">RDD family protein</fullName>
    </submittedName>
</protein>
<dbReference type="PANTHER" id="PTHR36115">
    <property type="entry name" value="PROLINE-RICH ANTIGEN HOMOLOG-RELATED"/>
    <property type="match status" value="1"/>
</dbReference>
<dbReference type="GO" id="GO:0005886">
    <property type="term" value="C:plasma membrane"/>
    <property type="evidence" value="ECO:0007669"/>
    <property type="project" value="UniProtKB-SubCell"/>
</dbReference>
<feature type="transmembrane region" description="Helical" evidence="6">
    <location>
        <begin position="51"/>
        <end position="74"/>
    </location>
</feature>
<dbReference type="AlphaFoldDB" id="A0A848L9S9"/>
<reference evidence="8 9" key="1">
    <citation type="submission" date="2020-04" db="EMBL/GenBank/DDBJ databases">
        <title>Gordonia sp. nov. TBRC 11910.</title>
        <authorList>
            <person name="Suriyachadkun C."/>
        </authorList>
    </citation>
    <scope>NUCLEOTIDE SEQUENCE [LARGE SCALE GENOMIC DNA]</scope>
    <source>
        <strain evidence="8 9">TBRC 11910</strain>
    </source>
</reference>
<evidence type="ECO:0000256" key="2">
    <source>
        <dbReference type="ARBA" id="ARBA00022475"/>
    </source>
</evidence>
<keyword evidence="4 6" id="KW-1133">Transmembrane helix</keyword>
<keyword evidence="2" id="KW-1003">Cell membrane</keyword>
<dbReference type="RefSeq" id="WP_170197716.1">
    <property type="nucleotide sequence ID" value="NZ_JABBNB010000056.1"/>
</dbReference>
<evidence type="ECO:0000313" key="9">
    <source>
        <dbReference type="Proteomes" id="UP000550729"/>
    </source>
</evidence>
<evidence type="ECO:0000259" key="7">
    <source>
        <dbReference type="Pfam" id="PF06271"/>
    </source>
</evidence>
<comment type="caution">
    <text evidence="8">The sequence shown here is derived from an EMBL/GenBank/DDBJ whole genome shotgun (WGS) entry which is preliminary data.</text>
</comment>
<keyword evidence="5 6" id="KW-0472">Membrane</keyword>
<feature type="transmembrane region" description="Helical" evidence="6">
    <location>
        <begin position="131"/>
        <end position="149"/>
    </location>
</feature>
<feature type="domain" description="RDD" evidence="7">
    <location>
        <begin position="6"/>
        <end position="156"/>
    </location>
</feature>